<evidence type="ECO:0000313" key="2">
    <source>
        <dbReference type="Proteomes" id="UP000305539"/>
    </source>
</evidence>
<protein>
    <recommendedName>
        <fullName evidence="3">Sel1 repeat family protein</fullName>
    </recommendedName>
</protein>
<name>A0A4V6WQC1_9BURK</name>
<dbReference type="Proteomes" id="UP000305539">
    <property type="component" value="Unassembled WGS sequence"/>
</dbReference>
<dbReference type="EMBL" id="SWJE01000004">
    <property type="protein sequence ID" value="TKC90090.1"/>
    <property type="molecule type" value="Genomic_DNA"/>
</dbReference>
<evidence type="ECO:0008006" key="3">
    <source>
        <dbReference type="Google" id="ProtNLM"/>
    </source>
</evidence>
<keyword evidence="2" id="KW-1185">Reference proteome</keyword>
<gene>
    <name evidence="1" type="ORF">FAZ69_08020</name>
</gene>
<dbReference type="RefSeq" id="WP_136893420.1">
    <property type="nucleotide sequence ID" value="NZ_SWJE01000004.1"/>
</dbReference>
<reference evidence="1 2" key="1">
    <citation type="submission" date="2019-04" db="EMBL/GenBank/DDBJ databases">
        <title>Trinickia sp. 7GSK02, isolated from subtropical forest soil.</title>
        <authorList>
            <person name="Gao Z.-H."/>
            <person name="Qiu L.-H."/>
        </authorList>
    </citation>
    <scope>NUCLEOTIDE SEQUENCE [LARGE SCALE GENOMIC DNA]</scope>
    <source>
        <strain evidence="1 2">7GSK02</strain>
    </source>
</reference>
<evidence type="ECO:0000313" key="1">
    <source>
        <dbReference type="EMBL" id="TKC90090.1"/>
    </source>
</evidence>
<dbReference type="AlphaFoldDB" id="A0A4V6WQC1"/>
<dbReference type="OrthoDB" id="9104351at2"/>
<organism evidence="1 2">
    <name type="scientific">Trinickia terrae</name>
    <dbReference type="NCBI Taxonomy" id="2571161"/>
    <lineage>
        <taxon>Bacteria</taxon>
        <taxon>Pseudomonadati</taxon>
        <taxon>Pseudomonadota</taxon>
        <taxon>Betaproteobacteria</taxon>
        <taxon>Burkholderiales</taxon>
        <taxon>Burkholderiaceae</taxon>
        <taxon>Trinickia</taxon>
    </lineage>
</organism>
<proteinExistence type="predicted"/>
<accession>A0A4V6WQC1</accession>
<comment type="caution">
    <text evidence="1">The sequence shown here is derived from an EMBL/GenBank/DDBJ whole genome shotgun (WGS) entry which is preliminary data.</text>
</comment>
<sequence length="64" mass="6902">MGKYFLAGREVAETDAATTWFEHAASKGIDISRAICIWEDAATIDGGQSRLAVGEAGIRIEFAR</sequence>